<evidence type="ECO:0000256" key="3">
    <source>
        <dbReference type="ARBA" id="ARBA00012752"/>
    </source>
</evidence>
<comment type="catalytic activity">
    <reaction evidence="1">
        <text>Hydrolysis of terminal, non-reducing alpha-D-mannose residues in alpha-D-mannosides.</text>
        <dbReference type="EC" id="3.2.1.24"/>
    </reaction>
</comment>
<dbReference type="InterPro" id="IPR011013">
    <property type="entry name" value="Gal_mutarotase_sf_dom"/>
</dbReference>
<feature type="compositionally biased region" description="Acidic residues" evidence="11">
    <location>
        <begin position="1176"/>
        <end position="1185"/>
    </location>
</feature>
<dbReference type="InterPro" id="IPR000602">
    <property type="entry name" value="Glyco_hydro_38_N"/>
</dbReference>
<dbReference type="InterPro" id="IPR011682">
    <property type="entry name" value="Glyco_hydro_38_C"/>
</dbReference>
<reference evidence="13 14" key="1">
    <citation type="submission" date="2018-06" db="EMBL/GenBank/DDBJ databases">
        <title>Complete Genomes of Monosporascus.</title>
        <authorList>
            <person name="Robinson A.J."/>
            <person name="Natvig D.O."/>
        </authorList>
    </citation>
    <scope>NUCLEOTIDE SEQUENCE [LARGE SCALE GENOMIC DNA]</scope>
    <source>
        <strain evidence="13 14">CBS 609.92</strain>
    </source>
</reference>
<dbReference type="Gene3D" id="3.30.420.110">
    <property type="entry name" value="MutS, connector domain"/>
    <property type="match status" value="1"/>
</dbReference>
<dbReference type="SUPFAM" id="SSF88688">
    <property type="entry name" value="Families 57/38 glycoside transferase middle domain"/>
    <property type="match status" value="1"/>
</dbReference>
<dbReference type="SMART" id="SM00872">
    <property type="entry name" value="Alpha-mann_mid"/>
    <property type="match status" value="1"/>
</dbReference>
<keyword evidence="4" id="KW-0479">Metal-binding</keyword>
<evidence type="ECO:0000313" key="13">
    <source>
        <dbReference type="EMBL" id="RYO87021.1"/>
    </source>
</evidence>
<dbReference type="EMBL" id="QJNS01000106">
    <property type="protein sequence ID" value="RYO87021.1"/>
    <property type="molecule type" value="Genomic_DNA"/>
</dbReference>
<dbReference type="Pfam" id="PF05188">
    <property type="entry name" value="MutS_II"/>
    <property type="match status" value="1"/>
</dbReference>
<dbReference type="Gene3D" id="1.10.1420.10">
    <property type="match status" value="1"/>
</dbReference>
<evidence type="ECO:0000256" key="8">
    <source>
        <dbReference type="ARBA" id="ARBA00022840"/>
    </source>
</evidence>
<dbReference type="PANTHER" id="PTHR46017:SF1">
    <property type="entry name" value="ALPHA-MANNOSIDASE 2C1"/>
    <property type="match status" value="1"/>
</dbReference>
<dbReference type="Gene3D" id="3.20.110.10">
    <property type="entry name" value="Glycoside hydrolase 38, N terminal domain"/>
    <property type="match status" value="1"/>
</dbReference>
<dbReference type="InterPro" id="IPR016151">
    <property type="entry name" value="DNA_mismatch_repair_MutS_N"/>
</dbReference>
<keyword evidence="14" id="KW-1185">Reference proteome</keyword>
<dbReference type="Pfam" id="PF22907">
    <property type="entry name" value="Ams1-like_1st"/>
    <property type="match status" value="1"/>
</dbReference>
<keyword evidence="5" id="KW-0547">Nucleotide-binding</keyword>
<feature type="compositionally biased region" description="Low complexity" evidence="11">
    <location>
        <begin position="1907"/>
        <end position="1919"/>
    </location>
</feature>
<dbReference type="Proteomes" id="UP000294003">
    <property type="component" value="Unassembled WGS sequence"/>
</dbReference>
<proteinExistence type="inferred from homology"/>
<dbReference type="InterPro" id="IPR041147">
    <property type="entry name" value="GH38_C"/>
</dbReference>
<comment type="similarity">
    <text evidence="2">Belongs to the glycosyl hydrolase 38 family.</text>
</comment>
<dbReference type="InterPro" id="IPR011330">
    <property type="entry name" value="Glyco_hydro/deAcase_b/a-brl"/>
</dbReference>
<dbReference type="InterPro" id="IPR036678">
    <property type="entry name" value="MutS_con_dom_sf"/>
</dbReference>
<feature type="compositionally biased region" description="Pro residues" evidence="11">
    <location>
        <begin position="1164"/>
        <end position="1175"/>
    </location>
</feature>
<dbReference type="Gene3D" id="2.70.98.30">
    <property type="entry name" value="Golgi alpha-mannosidase II, domain 4"/>
    <property type="match status" value="1"/>
</dbReference>
<dbReference type="SUPFAM" id="SSF48334">
    <property type="entry name" value="DNA repair protein MutS, domain III"/>
    <property type="match status" value="1"/>
</dbReference>
<accession>A0ABY0HAP9</accession>
<keyword evidence="9" id="KW-0238">DNA-binding</keyword>
<dbReference type="InterPro" id="IPR027417">
    <property type="entry name" value="P-loop_NTPase"/>
</dbReference>
<evidence type="ECO:0000256" key="1">
    <source>
        <dbReference type="ARBA" id="ARBA00000365"/>
    </source>
</evidence>
<dbReference type="InterPro" id="IPR015341">
    <property type="entry name" value="Glyco_hydro_38_cen"/>
</dbReference>
<dbReference type="InterPro" id="IPR037094">
    <property type="entry name" value="Glyco_hydro_38_cen_sf"/>
</dbReference>
<gene>
    <name evidence="13" type="ORF">DL762_004446</name>
</gene>
<dbReference type="SUPFAM" id="SSF55271">
    <property type="entry name" value="DNA repair protein MutS, domain I"/>
    <property type="match status" value="1"/>
</dbReference>
<dbReference type="Pfam" id="PF09261">
    <property type="entry name" value="Alpha-mann_mid"/>
    <property type="match status" value="1"/>
</dbReference>
<dbReference type="Pfam" id="PF01074">
    <property type="entry name" value="Glyco_hydro_38N"/>
    <property type="match status" value="1"/>
</dbReference>
<evidence type="ECO:0000256" key="11">
    <source>
        <dbReference type="SAM" id="MobiDB-lite"/>
    </source>
</evidence>
<name>A0ABY0HAP9_9PEZI</name>
<dbReference type="SUPFAM" id="SSF74650">
    <property type="entry name" value="Galactose mutarotase-like"/>
    <property type="match status" value="1"/>
</dbReference>
<keyword evidence="7" id="KW-0378">Hydrolase</keyword>
<evidence type="ECO:0000256" key="5">
    <source>
        <dbReference type="ARBA" id="ARBA00022741"/>
    </source>
</evidence>
<evidence type="ECO:0000256" key="2">
    <source>
        <dbReference type="ARBA" id="ARBA00009792"/>
    </source>
</evidence>
<dbReference type="Pfam" id="PF17677">
    <property type="entry name" value="Glyco_hydro38C2"/>
    <property type="match status" value="1"/>
</dbReference>
<dbReference type="SMART" id="SM00534">
    <property type="entry name" value="MUTSac"/>
    <property type="match status" value="1"/>
</dbReference>
<dbReference type="SMART" id="SM00533">
    <property type="entry name" value="MUTSd"/>
    <property type="match status" value="1"/>
</dbReference>
<keyword evidence="6" id="KW-0227">DNA damage</keyword>
<dbReference type="CDD" id="cd10812">
    <property type="entry name" value="GH38N_AMII_ScAms1_like"/>
    <property type="match status" value="1"/>
</dbReference>
<dbReference type="SUPFAM" id="SSF52540">
    <property type="entry name" value="P-loop containing nucleoside triphosphate hydrolases"/>
    <property type="match status" value="1"/>
</dbReference>
<dbReference type="InterPro" id="IPR028995">
    <property type="entry name" value="Glyco_hydro_57/38_cen_sf"/>
</dbReference>
<protein>
    <recommendedName>
        <fullName evidence="3">alpha-mannosidase</fullName>
        <ecNumber evidence="3">3.2.1.24</ecNumber>
    </recommendedName>
</protein>
<dbReference type="EC" id="3.2.1.24" evidence="3"/>
<feature type="domain" description="DNA mismatch repair proteins mutS family" evidence="12">
    <location>
        <begin position="2009"/>
        <end position="2025"/>
    </location>
</feature>
<evidence type="ECO:0000259" key="12">
    <source>
        <dbReference type="PROSITE" id="PS00486"/>
    </source>
</evidence>
<feature type="region of interest" description="Disordered" evidence="11">
    <location>
        <begin position="1"/>
        <end position="26"/>
    </location>
</feature>
<sequence>MGGERTEKPSPVPSNYPTQAPGPKGKRISKIYKDRIEQFYRPGQWEKQNLLAMMYEGVASGQPHVKLYTWAAPGLSRPTFEEAMAGEYKPAKVGDVFGPSWATHWFRVVVTVPADLRHKEHLEFHWDSGNEALVWSEDGNPLQGLTGGGERIEWILPDSFRDGKEHTFYVEMACNGMFGVPTGGDTIQPPDPNKYFMLTKADIRAVNLDARQLHIDTWIIGDAAREFPEDSWEQHKALNTVTDIINTFVLGDKESIRKCRKIAQEYLGPNVDSSKVYDSGATPQVYGIGHCHIDTCWLWPWAETKRKVARSWSNQCNLMDKYPEFKFACSQAQQYKWLKAYYPYVFDRVKSKVKEGRFNPIGGSWVEHDTNMPSGESLVRQFLYGQRFFESNFGERSKTFWLPDTFGYSSQLPQICRLAGMTRFLTQKLSWNNINNFPHTTFNWVALDGSQVICHMPPSETYTAEAHFGDVKRSVSQHKSMDQDHTSLLVFGKGDGGGGPTWQHIEKLRRCRGVSDQIGRLPRVHMGNTVDDFFDKLEKKGSSLVTWYGELYFELHRGTYTTQANNKLNNRKSEIMMRDLELLATIASLKYKSYKYPKADFDKMWEGILLCQFHDCLPGSSIEMCYDDSDELYAEIFKTGKRIADDLYKLFGVSEIGVSNLKGASTNSLPSNGQEIVALNTLPWHRKEIVEISDTECGIACGSGNVVNIKRFKAAEEKAVSIKETSKGVFVMKNDQLTVTVEAGVITSLIDRKLGRELIPKGGKANQLVIFDDKPLYWQAWDVEVYHLDTRKELPAGESELHEDKDHRVSVVTKTRISDQSSIRTILSLSAAVEGQQSHVECTAYVDWHETMKFLKVEFPVDIRNTEASYETQYGIVKRPTHYNTTWDMAKFEVCCHKFADLSEHGYGVSILNDSKYGFATCGNLMRLSLLRSPKAPDAHADMGEHRIRWAILPHQGELDETTVRAGHNFNNPMKILSAPKSSDLTSLSTYPVKLTGDKSLVLDCVKRGEDDEDVSHDTNIPRRKGRSVIIRVYDSLGGRSAGTVSSTWYVKKVYKTNIMEDDGEEVVLDKDGSFQITLRPFEVATYSSGNYLRQHSARLSRILGAPRGLGERRTAPSPSSCRHAAAAAAAASPALGTRIQTRGKKTKTRMRLEDLPQGLVGSPAPPPGPLPPEPGEGEAEAEAGEQEREPAYPTVVLQARRNMRKFENCVLLTRVGSFYELYFEHAEEYGPLLNLKVAQKKTSAGPVPMAGFPFFQLERFLKILVSDLNCYVAIAEEFPNDPGDKVKSGGLMHDRRVTRIITSGTLIDENFIDPYANNYVMAIHLNHLGQAAAAAPGTTDQIPGAPMTPIHTDTPIGLAWLDISTGQFYTQSTTVSSLSSIISRVAPREIVIDEMLESQSDLNLFAVLADDKHLISFAPQREFLPLSAWTPMLESEIPAQRAQTFTWDEVAAGSLLLQYVKNRLLGLSMKLQPPLRHENLSVMAIDKNSMRSLEIKQTIRDGTFKGSLLHAIRRTVTKGGARLLSDWLSAPSTCLETIRARQDLVECFIRREDLREEIITLLRRCHDSQRLVQKFAFGRGDADDMIALANTICATQDIVSLLESHSSSADERKAAPPGDEASKCFEPLLSRIVLDGPAKLASRIRKSIDEEGLVLQQQNEDDEASQLAALVEDVVATEGSREDAAILPKTAAAKRRRPASIKDYYADDNLAFTMKPGASRGLRELHAELSALLREKETLAEALRERHGAPSLTLKWTPNLGHICHVKGRDARRMTTAGGEKELLGAGGSVVGSSRSTRALHVPEWTHLGQRIHQARFQISAEERRLFQELRAAVVANLVRLRRNAAAVDELDVASSFARLAAERGLVRPRLDSSTAHAVVGARHPTVEPALREQGRTFTKNDCLVGSGSSPSGSASGNSGSGGGAGRLWLITGPNMAGKSTYLRQNALLTILAQAGSWVPADHASLGIVDAIYSRVGAAADSLHGGQSTFMVEMLETAAILRAATPRSLVVMDEIGRGTTPEDGAAVAFAALHHLVSVNRCRALFATHFHALADWARERGLLVSDDGAGGPVEAYCTAVEEDGAGGFVYVHKLHRGVNRRSHALKVARLAGLPEAAITVAREVLGGEGSSSEEAEATKRK</sequence>
<evidence type="ECO:0000256" key="10">
    <source>
        <dbReference type="ARBA" id="ARBA00023295"/>
    </source>
</evidence>
<feature type="region of interest" description="Disordered" evidence="11">
    <location>
        <begin position="1902"/>
        <end position="1921"/>
    </location>
</feature>
<dbReference type="InterPro" id="IPR054723">
    <property type="entry name" value="Ams1-like_N"/>
</dbReference>
<dbReference type="InterPro" id="IPR007695">
    <property type="entry name" value="DNA_mismatch_repair_MutS-lik_N"/>
</dbReference>
<dbReference type="Pfam" id="PF00488">
    <property type="entry name" value="MutS_V"/>
    <property type="match status" value="1"/>
</dbReference>
<evidence type="ECO:0000256" key="9">
    <source>
        <dbReference type="ARBA" id="ARBA00023125"/>
    </source>
</evidence>
<dbReference type="InterPro" id="IPR007860">
    <property type="entry name" value="DNA_mmatch_repair_MutS_con_dom"/>
</dbReference>
<dbReference type="Gene3D" id="1.20.1270.50">
    <property type="entry name" value="Glycoside hydrolase family 38, central domain"/>
    <property type="match status" value="1"/>
</dbReference>
<organism evidence="13 14">
    <name type="scientific">Monosporascus cannonballus</name>
    <dbReference type="NCBI Taxonomy" id="155416"/>
    <lineage>
        <taxon>Eukaryota</taxon>
        <taxon>Fungi</taxon>
        <taxon>Dikarya</taxon>
        <taxon>Ascomycota</taxon>
        <taxon>Pezizomycotina</taxon>
        <taxon>Sordariomycetes</taxon>
        <taxon>Xylariomycetidae</taxon>
        <taxon>Xylariales</taxon>
        <taxon>Xylariales incertae sedis</taxon>
        <taxon>Monosporascus</taxon>
    </lineage>
</organism>
<evidence type="ECO:0000256" key="7">
    <source>
        <dbReference type="ARBA" id="ARBA00022801"/>
    </source>
</evidence>
<dbReference type="InterPro" id="IPR007696">
    <property type="entry name" value="DNA_mismatch_repair_MutS_core"/>
</dbReference>
<dbReference type="InterPro" id="IPR027291">
    <property type="entry name" value="Glyco_hydro_38_N_sf"/>
</dbReference>
<keyword evidence="8" id="KW-0067">ATP-binding</keyword>
<dbReference type="SUPFAM" id="SSF88713">
    <property type="entry name" value="Glycoside hydrolase/deacetylase"/>
    <property type="match status" value="1"/>
</dbReference>
<dbReference type="Gene3D" id="3.40.1170.10">
    <property type="entry name" value="DNA repair protein MutS, domain I"/>
    <property type="match status" value="1"/>
</dbReference>
<evidence type="ECO:0000256" key="6">
    <source>
        <dbReference type="ARBA" id="ARBA00022763"/>
    </source>
</evidence>
<dbReference type="PANTHER" id="PTHR46017">
    <property type="entry name" value="ALPHA-MANNOSIDASE 2C1"/>
    <property type="match status" value="1"/>
</dbReference>
<dbReference type="Gene3D" id="3.40.50.300">
    <property type="entry name" value="P-loop containing nucleotide triphosphate hydrolases"/>
    <property type="match status" value="1"/>
</dbReference>
<dbReference type="PROSITE" id="PS00486">
    <property type="entry name" value="DNA_MISMATCH_REPAIR_2"/>
    <property type="match status" value="1"/>
</dbReference>
<feature type="region of interest" description="Disordered" evidence="11">
    <location>
        <begin position="1106"/>
        <end position="1192"/>
    </location>
</feature>
<dbReference type="Pfam" id="PF01624">
    <property type="entry name" value="MutS_I"/>
    <property type="match status" value="1"/>
</dbReference>
<dbReference type="SUPFAM" id="SSF53150">
    <property type="entry name" value="DNA repair protein MutS, domain II"/>
    <property type="match status" value="1"/>
</dbReference>
<keyword evidence="10" id="KW-0326">Glycosidase</keyword>
<dbReference type="InterPro" id="IPR000432">
    <property type="entry name" value="DNA_mismatch_repair_MutS_C"/>
</dbReference>
<dbReference type="Pfam" id="PF07748">
    <property type="entry name" value="Glyco_hydro_38C"/>
    <property type="match status" value="1"/>
</dbReference>
<comment type="caution">
    <text evidence="13">The sequence shown here is derived from an EMBL/GenBank/DDBJ whole genome shotgun (WGS) entry which is preliminary data.</text>
</comment>
<feature type="compositionally biased region" description="Low complexity" evidence="11">
    <location>
        <begin position="1116"/>
        <end position="1135"/>
    </location>
</feature>
<dbReference type="InterPro" id="IPR036187">
    <property type="entry name" value="DNA_mismatch_repair_MutS_sf"/>
</dbReference>
<evidence type="ECO:0000256" key="4">
    <source>
        <dbReference type="ARBA" id="ARBA00022723"/>
    </source>
</evidence>
<evidence type="ECO:0000313" key="14">
    <source>
        <dbReference type="Proteomes" id="UP000294003"/>
    </source>
</evidence>
<dbReference type="Pfam" id="PF05192">
    <property type="entry name" value="MutS_III"/>
    <property type="match status" value="1"/>
</dbReference>